<dbReference type="EMBL" id="MU167415">
    <property type="protein sequence ID" value="KAG0140855.1"/>
    <property type="molecule type" value="Genomic_DNA"/>
</dbReference>
<name>A0A9P6NBN0_9BASI</name>
<protein>
    <submittedName>
        <fullName evidence="2">Uncharacterized protein</fullName>
    </submittedName>
</protein>
<accession>A0A9P6NBN0</accession>
<proteinExistence type="predicted"/>
<organism evidence="2 3">
    <name type="scientific">Cronartium quercuum f. sp. fusiforme G11</name>
    <dbReference type="NCBI Taxonomy" id="708437"/>
    <lineage>
        <taxon>Eukaryota</taxon>
        <taxon>Fungi</taxon>
        <taxon>Dikarya</taxon>
        <taxon>Basidiomycota</taxon>
        <taxon>Pucciniomycotina</taxon>
        <taxon>Pucciniomycetes</taxon>
        <taxon>Pucciniales</taxon>
        <taxon>Coleosporiaceae</taxon>
        <taxon>Cronartium</taxon>
    </lineage>
</organism>
<sequence>MPASTPPPDPPGHPAKQLATSNNCANMMNRTSMEPDRTSSNPSQQHSSMTPEEKILTAWKRCGQNQTPEGLILVDPIVYDMMEAFLESVRDMKETIKQTRNHPCPHCNAPTISAVPPTQATPPSSNTNRLWSTVASATQPAKQVKVPPKPPTNKTINEFKSAKIIIRVPVDKDPCAKLEPKELTCKINAALLTINAKIDDNLIQVKGASRLPSGDLLIHTYNRIAARWILENRHCWTEIVHKDFTTMRPIFPVLLLSVPTKFDPADPNFIKELANQNHLPIEVFHTIRWLVKPIPPQN</sequence>
<gene>
    <name evidence="2" type="ORF">CROQUDRAFT_99516</name>
</gene>
<comment type="caution">
    <text evidence="2">The sequence shown here is derived from an EMBL/GenBank/DDBJ whole genome shotgun (WGS) entry which is preliminary data.</text>
</comment>
<feature type="region of interest" description="Disordered" evidence="1">
    <location>
        <begin position="1"/>
        <end position="51"/>
    </location>
</feature>
<feature type="compositionally biased region" description="Pro residues" evidence="1">
    <location>
        <begin position="1"/>
        <end position="13"/>
    </location>
</feature>
<dbReference type="Proteomes" id="UP000886653">
    <property type="component" value="Unassembled WGS sequence"/>
</dbReference>
<reference evidence="2" key="1">
    <citation type="submission" date="2013-11" db="EMBL/GenBank/DDBJ databases">
        <title>Genome sequence of the fusiform rust pathogen reveals effectors for host alternation and coevolution with pine.</title>
        <authorList>
            <consortium name="DOE Joint Genome Institute"/>
            <person name="Smith K."/>
            <person name="Pendleton A."/>
            <person name="Kubisiak T."/>
            <person name="Anderson C."/>
            <person name="Salamov A."/>
            <person name="Aerts A."/>
            <person name="Riley R."/>
            <person name="Clum A."/>
            <person name="Lindquist E."/>
            <person name="Ence D."/>
            <person name="Campbell M."/>
            <person name="Kronenberg Z."/>
            <person name="Feau N."/>
            <person name="Dhillon B."/>
            <person name="Hamelin R."/>
            <person name="Burleigh J."/>
            <person name="Smith J."/>
            <person name="Yandell M."/>
            <person name="Nelson C."/>
            <person name="Grigoriev I."/>
            <person name="Davis J."/>
        </authorList>
    </citation>
    <scope>NUCLEOTIDE SEQUENCE</scope>
    <source>
        <strain evidence="2">G11</strain>
    </source>
</reference>
<evidence type="ECO:0000313" key="3">
    <source>
        <dbReference type="Proteomes" id="UP000886653"/>
    </source>
</evidence>
<evidence type="ECO:0000313" key="2">
    <source>
        <dbReference type="EMBL" id="KAG0140855.1"/>
    </source>
</evidence>
<dbReference type="AlphaFoldDB" id="A0A9P6NBN0"/>
<evidence type="ECO:0000256" key="1">
    <source>
        <dbReference type="SAM" id="MobiDB-lite"/>
    </source>
</evidence>
<keyword evidence="3" id="KW-1185">Reference proteome</keyword>
<feature type="compositionally biased region" description="Polar residues" evidence="1">
    <location>
        <begin position="18"/>
        <end position="50"/>
    </location>
</feature>